<dbReference type="EMBL" id="BTSX01000002">
    <property type="protein sequence ID" value="GMS85993.1"/>
    <property type="molecule type" value="Genomic_DNA"/>
</dbReference>
<evidence type="ECO:0000256" key="4">
    <source>
        <dbReference type="ARBA" id="ARBA00022989"/>
    </source>
</evidence>
<dbReference type="AlphaFoldDB" id="A0AAV5SZF9"/>
<accession>A0AAV5SZF9</accession>
<evidence type="ECO:0000256" key="5">
    <source>
        <dbReference type="ARBA" id="ARBA00023136"/>
    </source>
</evidence>
<comment type="caution">
    <text evidence="7">The sequence shown here is derived from an EMBL/GenBank/DDBJ whole genome shotgun (WGS) entry which is preliminary data.</text>
</comment>
<dbReference type="PANTHER" id="PTHR31552">
    <property type="entry name" value="SERPENTINE RECEPTOR CLASS GAMMA"/>
    <property type="match status" value="1"/>
</dbReference>
<dbReference type="GO" id="GO:0016020">
    <property type="term" value="C:membrane"/>
    <property type="evidence" value="ECO:0007669"/>
    <property type="project" value="UniProtKB-SubCell"/>
</dbReference>
<feature type="transmembrane region" description="Helical" evidence="6">
    <location>
        <begin position="64"/>
        <end position="87"/>
    </location>
</feature>
<feature type="transmembrane region" description="Helical" evidence="6">
    <location>
        <begin position="151"/>
        <end position="169"/>
    </location>
</feature>
<dbReference type="Proteomes" id="UP001432027">
    <property type="component" value="Unassembled WGS sequence"/>
</dbReference>
<keyword evidence="3 6" id="KW-0812">Transmembrane</keyword>
<evidence type="ECO:0000313" key="7">
    <source>
        <dbReference type="EMBL" id="GMS85993.1"/>
    </source>
</evidence>
<keyword evidence="5 6" id="KW-0472">Membrane</keyword>
<dbReference type="InterPro" id="IPR000609">
    <property type="entry name" value="7TM_GPCR_serpentine_rcpt_Srg"/>
</dbReference>
<evidence type="ECO:0000313" key="8">
    <source>
        <dbReference type="Proteomes" id="UP001432027"/>
    </source>
</evidence>
<keyword evidence="8" id="KW-1185">Reference proteome</keyword>
<dbReference type="Pfam" id="PF02118">
    <property type="entry name" value="Srg"/>
    <property type="match status" value="1"/>
</dbReference>
<gene>
    <name evidence="7" type="ORF">PENTCL1PPCAC_8168</name>
</gene>
<keyword evidence="4 6" id="KW-1133">Transmembrane helix</keyword>
<organism evidence="7 8">
    <name type="scientific">Pristionchus entomophagus</name>
    <dbReference type="NCBI Taxonomy" id="358040"/>
    <lineage>
        <taxon>Eukaryota</taxon>
        <taxon>Metazoa</taxon>
        <taxon>Ecdysozoa</taxon>
        <taxon>Nematoda</taxon>
        <taxon>Chromadorea</taxon>
        <taxon>Rhabditida</taxon>
        <taxon>Rhabditina</taxon>
        <taxon>Diplogasteromorpha</taxon>
        <taxon>Diplogasteroidea</taxon>
        <taxon>Neodiplogasteridae</taxon>
        <taxon>Pristionchus</taxon>
    </lineage>
</organism>
<dbReference type="GO" id="GO:0004888">
    <property type="term" value="F:transmembrane signaling receptor activity"/>
    <property type="evidence" value="ECO:0007669"/>
    <property type="project" value="InterPro"/>
</dbReference>
<dbReference type="GO" id="GO:0007606">
    <property type="term" value="P:sensory perception of chemical stimulus"/>
    <property type="evidence" value="ECO:0007669"/>
    <property type="project" value="UniProtKB-UniRule"/>
</dbReference>
<proteinExistence type="inferred from homology"/>
<feature type="non-terminal residue" evidence="7">
    <location>
        <position position="1"/>
    </location>
</feature>
<evidence type="ECO:0000256" key="3">
    <source>
        <dbReference type="ARBA" id="ARBA00022692"/>
    </source>
</evidence>
<evidence type="ECO:0000256" key="2">
    <source>
        <dbReference type="ARBA" id="ARBA00005692"/>
    </source>
</evidence>
<protein>
    <recommendedName>
        <fullName evidence="6">Serpentine receptor class gamma</fullName>
    </recommendedName>
</protein>
<comment type="subcellular location">
    <subcellularLocation>
        <location evidence="1">Membrane</location>
        <topology evidence="1">Multi-pass membrane protein</topology>
    </subcellularLocation>
</comment>
<sequence length="207" mass="23204">VSYHSVAQFAYYEKYWTHVLRNPACAANSVGVVGATFGKSFIAIHRYSVMRALDLAEKNWSRSVIVGLLLIQFALPLALSTPCWLASYDYRNGNSSDQIIGMSPVHKLVLKTITVSIYTIFIISNGIFTILTSRELAHLRKMLNANDGTGLAQRNMFIIVIACSVSHLLKAFQQVMIAVATHANRDDLYVMIMNWVRKLTRNQSTDC</sequence>
<comment type="caution">
    <text evidence="6">Lacks conserved residue(s) required for the propagation of feature annotation.</text>
</comment>
<dbReference type="PANTHER" id="PTHR31552:SF31">
    <property type="entry name" value="SERPENTINE RECEPTOR CLASS GAMMA"/>
    <property type="match status" value="1"/>
</dbReference>
<reference evidence="7" key="1">
    <citation type="submission" date="2023-10" db="EMBL/GenBank/DDBJ databases">
        <title>Genome assembly of Pristionchus species.</title>
        <authorList>
            <person name="Yoshida K."/>
            <person name="Sommer R.J."/>
        </authorList>
    </citation>
    <scope>NUCLEOTIDE SEQUENCE</scope>
    <source>
        <strain evidence="7">RS0144</strain>
    </source>
</reference>
<evidence type="ECO:0000256" key="1">
    <source>
        <dbReference type="ARBA" id="ARBA00004141"/>
    </source>
</evidence>
<name>A0AAV5SZF9_9BILA</name>
<feature type="transmembrane region" description="Helical" evidence="6">
    <location>
        <begin position="108"/>
        <end position="131"/>
    </location>
</feature>
<comment type="similarity">
    <text evidence="2 6">Belongs to the nematode receptor-like protein srg family.</text>
</comment>
<evidence type="ECO:0000256" key="6">
    <source>
        <dbReference type="RuleBase" id="RU280813"/>
    </source>
</evidence>
<feature type="non-terminal residue" evidence="7">
    <location>
        <position position="207"/>
    </location>
</feature>